<evidence type="ECO:0000313" key="3">
    <source>
        <dbReference type="EMBL" id="SFJ30044.1"/>
    </source>
</evidence>
<dbReference type="EMBL" id="FOQU01000006">
    <property type="protein sequence ID" value="SFJ30044.1"/>
    <property type="molecule type" value="Genomic_DNA"/>
</dbReference>
<dbReference type="OrthoDB" id="9112061at2"/>
<dbReference type="Proteomes" id="UP000199548">
    <property type="component" value="Unassembled WGS sequence"/>
</dbReference>
<gene>
    <name evidence="3" type="ORF">SAMN05192543_106259</name>
</gene>
<keyword evidence="1" id="KW-0732">Signal</keyword>
<dbReference type="Gene3D" id="3.40.50.1820">
    <property type="entry name" value="alpha/beta hydrolase"/>
    <property type="match status" value="1"/>
</dbReference>
<sequence length="257" mass="27510">MRFPTLRSVVAQAISALCLHTITAVPALAAPVKNIVVVHGAFADAAGWRPVYNILTKDGYHVTLVQQPLTSFNDDVTATKRVLNSLDGPCVLVGHSYAGTVISEAGNDGHVKSLVYIAAHAPDAGETMADNNKKYPGTPVSIVGTPDNFVYLKPTDYPSQFTPDLPHAQAEFEAHAQIPLAVSEFSAQVSDPAWKTKPSWYMVATADKMMSPNLQRMYAARAHANTVAIDGASHAVFESHPREVAALIEQAAQHSGE</sequence>
<dbReference type="SUPFAM" id="SSF53474">
    <property type="entry name" value="alpha/beta-Hydrolases"/>
    <property type="match status" value="1"/>
</dbReference>
<organism evidence="3 4">
    <name type="scientific">Paraburkholderia megapolitana</name>
    <dbReference type="NCBI Taxonomy" id="420953"/>
    <lineage>
        <taxon>Bacteria</taxon>
        <taxon>Pseudomonadati</taxon>
        <taxon>Pseudomonadota</taxon>
        <taxon>Betaproteobacteria</taxon>
        <taxon>Burkholderiales</taxon>
        <taxon>Burkholderiaceae</taxon>
        <taxon>Paraburkholderia</taxon>
    </lineage>
</organism>
<evidence type="ECO:0000313" key="4">
    <source>
        <dbReference type="Proteomes" id="UP000199548"/>
    </source>
</evidence>
<keyword evidence="4" id="KW-1185">Reference proteome</keyword>
<dbReference type="PANTHER" id="PTHR37017">
    <property type="entry name" value="AB HYDROLASE-1 DOMAIN-CONTAINING PROTEIN-RELATED"/>
    <property type="match status" value="1"/>
</dbReference>
<reference evidence="3 4" key="1">
    <citation type="submission" date="2016-10" db="EMBL/GenBank/DDBJ databases">
        <authorList>
            <person name="de Groot N.N."/>
        </authorList>
    </citation>
    <scope>NUCLEOTIDE SEQUENCE [LARGE SCALE GENOMIC DNA]</scope>
    <source>
        <strain evidence="3 4">LMG 23650</strain>
    </source>
</reference>
<evidence type="ECO:0000259" key="2">
    <source>
        <dbReference type="Pfam" id="PF12697"/>
    </source>
</evidence>
<dbReference type="AlphaFoldDB" id="A0A1I3Q722"/>
<dbReference type="InterPro" id="IPR052897">
    <property type="entry name" value="Sec-Metab_Biosynth_Hydrolase"/>
</dbReference>
<proteinExistence type="predicted"/>
<feature type="signal peptide" evidence="1">
    <location>
        <begin position="1"/>
        <end position="29"/>
    </location>
</feature>
<accession>A0A1I3Q722</accession>
<name>A0A1I3Q722_9BURK</name>
<protein>
    <submittedName>
        <fullName evidence="3">Pimeloyl-ACP methyl ester carboxylesterase</fullName>
    </submittedName>
</protein>
<feature type="domain" description="AB hydrolase-1" evidence="2">
    <location>
        <begin position="35"/>
        <end position="246"/>
    </location>
</feature>
<dbReference type="STRING" id="420953.SAMN05192543_106259"/>
<dbReference type="InterPro" id="IPR029058">
    <property type="entry name" value="AB_hydrolase_fold"/>
</dbReference>
<evidence type="ECO:0000256" key="1">
    <source>
        <dbReference type="SAM" id="SignalP"/>
    </source>
</evidence>
<feature type="chain" id="PRO_5011693291" evidence="1">
    <location>
        <begin position="30"/>
        <end position="257"/>
    </location>
</feature>
<dbReference type="PANTHER" id="PTHR37017:SF11">
    <property type="entry name" value="ESTERASE_LIPASE_THIOESTERASE DOMAIN-CONTAINING PROTEIN"/>
    <property type="match status" value="1"/>
</dbReference>
<dbReference type="InterPro" id="IPR000073">
    <property type="entry name" value="AB_hydrolase_1"/>
</dbReference>
<dbReference type="RefSeq" id="WP_091015374.1">
    <property type="nucleotide sequence ID" value="NZ_CP041743.1"/>
</dbReference>
<dbReference type="Pfam" id="PF12697">
    <property type="entry name" value="Abhydrolase_6"/>
    <property type="match status" value="1"/>
</dbReference>